<dbReference type="PROSITE" id="PS00211">
    <property type="entry name" value="ABC_TRANSPORTER_1"/>
    <property type="match status" value="2"/>
</dbReference>
<dbReference type="SMART" id="SM00382">
    <property type="entry name" value="AAA"/>
    <property type="match status" value="2"/>
</dbReference>
<evidence type="ECO:0000256" key="2">
    <source>
        <dbReference type="ARBA" id="ARBA00022737"/>
    </source>
</evidence>
<feature type="binding site" evidence="11">
    <location>
        <begin position="352"/>
        <end position="359"/>
    </location>
    <ligand>
        <name>ATP</name>
        <dbReference type="ChEBI" id="CHEBI:30616"/>
        <label>2</label>
    </ligand>
</feature>
<keyword evidence="6 11" id="KW-0067">ATP-binding</keyword>
<evidence type="ECO:0000256" key="4">
    <source>
        <dbReference type="ARBA" id="ARBA00022763"/>
    </source>
</evidence>
<feature type="compositionally biased region" description="Basic residues" evidence="12">
    <location>
        <begin position="550"/>
        <end position="560"/>
    </location>
</feature>
<keyword evidence="2 11" id="KW-0677">Repeat</keyword>
<evidence type="ECO:0000256" key="6">
    <source>
        <dbReference type="ARBA" id="ARBA00022840"/>
    </source>
</evidence>
<dbReference type="InterPro" id="IPR051309">
    <property type="entry name" value="ABCF_ATPase"/>
</dbReference>
<evidence type="ECO:0000256" key="3">
    <source>
        <dbReference type="ARBA" id="ARBA00022741"/>
    </source>
</evidence>
<name>A0A6I6E3S4_THETI</name>
<evidence type="ECO:0000256" key="12">
    <source>
        <dbReference type="SAM" id="MobiDB-lite"/>
    </source>
</evidence>
<evidence type="ECO:0000256" key="1">
    <source>
        <dbReference type="ARBA" id="ARBA00022490"/>
    </source>
</evidence>
<dbReference type="EMBL" id="CP039268">
    <property type="protein sequence ID" value="QGU32412.1"/>
    <property type="molecule type" value="Genomic_DNA"/>
</dbReference>
<keyword evidence="1 11" id="KW-0963">Cytoplasm</keyword>
<dbReference type="InterPro" id="IPR027417">
    <property type="entry name" value="P-loop_NTPase"/>
</dbReference>
<evidence type="ECO:0000256" key="9">
    <source>
        <dbReference type="ARBA" id="ARBA00049360"/>
    </source>
</evidence>
<sequence length="633" mass="70548">MTLLSLDSIGLSYGLPPLLEGVSFAIERGERICLIGRNGAGKSTLLRIIAGELQPDSGRIHLSQGLRIGYLAQDLPAGSAASVFEVVVSGLGELGALVRAYFDRSHALGPDASGPELARLAELQHRLEEQGGWEIEQRAERVIARLGLDAEARFDSLSGGMQRRVMLARALVVEPDLLLLDEPTNHLDIDSITWLEEFLVGFRGALLFITHDRRFLQRVATRILELDRGRLTDWPGDYANYLRRREERLHAEAQANAHFDRRLAEEEVWIRQGIKARRTRNEGRVRALEAMRAERRARRALQGAARLQLSEAERSGKLVVEAEGVTHRWGDKIIIRDFSTLIWRGDKVGIIGPNGVGKSTLLKLLLGELEPQQGRIRRGSNLQIVYFDQRRAQLDPEKSVRDTVAGGSDQVEVAGTRRHVLSYLKDFLFSPERANQPVKALSGGERNRLLLAKLFTRPANLLVLDEPTNDLDTETLELLEERLLNYSGTLLLISHDRALLDHVVTSILAFEGDGVVRESVGGYEDWLRQRPPPVTPVSVPEVSAPATQRSKPRSNPKRATNKLSFKEARELAELPGRIESLEQEQTALHARLADPRLYQGDGTEVVTVKARLGAVDAELEAAYARWEALAARE</sequence>
<comment type="subcellular location">
    <subcellularLocation>
        <location evidence="11">Cytoplasm</location>
    </subcellularLocation>
    <text evidence="11">Associates with ribosomes.</text>
</comment>
<dbReference type="EC" id="3.6.1.-" evidence="11"/>
<dbReference type="PANTHER" id="PTHR42855">
    <property type="entry name" value="ABC TRANSPORTER ATP-BINDING SUBUNIT"/>
    <property type="match status" value="1"/>
</dbReference>
<evidence type="ECO:0000256" key="7">
    <source>
        <dbReference type="ARBA" id="ARBA00023125"/>
    </source>
</evidence>
<comment type="similarity">
    <text evidence="10 11">Belongs to the ABC transporter superfamily. ABCF family. Uup subfamily.</text>
</comment>
<dbReference type="GO" id="GO:0005524">
    <property type="term" value="F:ATP binding"/>
    <property type="evidence" value="ECO:0007669"/>
    <property type="project" value="UniProtKB-UniRule"/>
</dbReference>
<feature type="binding site" evidence="11">
    <location>
        <begin position="36"/>
        <end position="43"/>
    </location>
    <ligand>
        <name>ATP</name>
        <dbReference type="ChEBI" id="CHEBI:30616"/>
        <label>1</label>
    </ligand>
</feature>
<dbReference type="CDD" id="cd03221">
    <property type="entry name" value="ABCF_EF-3"/>
    <property type="match status" value="2"/>
</dbReference>
<feature type="compositionally biased region" description="Low complexity" evidence="12">
    <location>
        <begin position="536"/>
        <end position="547"/>
    </location>
</feature>
<dbReference type="SUPFAM" id="SSF52540">
    <property type="entry name" value="P-loop containing nucleoside triphosphate hydrolases"/>
    <property type="match status" value="2"/>
</dbReference>
<dbReference type="AlphaFoldDB" id="A0A6I6E3S4"/>
<dbReference type="GO" id="GO:0043022">
    <property type="term" value="F:ribosome binding"/>
    <property type="evidence" value="ECO:0007669"/>
    <property type="project" value="UniProtKB-UniRule"/>
</dbReference>
<feature type="domain" description="ABC transporter" evidence="13">
    <location>
        <begin position="320"/>
        <end position="537"/>
    </location>
</feature>
<reference evidence="14 15" key="1">
    <citation type="submission" date="2019-12" db="EMBL/GenBank/DDBJ databases">
        <title>The complete genome of the thermophilic, anoxygenic phototrophic gammaproteobacterium Thermochromatium tepidum.</title>
        <authorList>
            <person name="Sattley W.M."/>
            <person name="Swingley W.D."/>
            <person name="Burchell B.M."/>
            <person name="Gurbani S.A."/>
            <person name="Kujawa C.M."/>
            <person name="Nuccio D.A."/>
            <person name="Schladweiler J."/>
            <person name="Shaffer K.N."/>
            <person name="Stokes L.M."/>
            <person name="Touchman J.W."/>
            <person name="Blankenship R.E."/>
            <person name="Madigan M.T."/>
        </authorList>
    </citation>
    <scope>NUCLEOTIDE SEQUENCE [LARGE SCALE GENOMIC DNA]</scope>
    <source>
        <strain evidence="14 15">ATCC 43061</strain>
    </source>
</reference>
<evidence type="ECO:0000313" key="14">
    <source>
        <dbReference type="EMBL" id="QGU32412.1"/>
    </source>
</evidence>
<dbReference type="InterPro" id="IPR037118">
    <property type="entry name" value="Val-tRNA_synth_C_sf"/>
</dbReference>
<dbReference type="GO" id="GO:0003677">
    <property type="term" value="F:DNA binding"/>
    <property type="evidence" value="ECO:0007669"/>
    <property type="project" value="UniProtKB-UniRule"/>
</dbReference>
<keyword evidence="8 11" id="KW-0234">DNA repair</keyword>
<keyword evidence="3 11" id="KW-0547">Nucleotide-binding</keyword>
<dbReference type="InterPro" id="IPR003439">
    <property type="entry name" value="ABC_transporter-like_ATP-bd"/>
</dbReference>
<dbReference type="Pfam" id="PF00005">
    <property type="entry name" value="ABC_tran"/>
    <property type="match status" value="2"/>
</dbReference>
<comment type="catalytic activity">
    <reaction evidence="9 11">
        <text>ATP + H2O = ADP + phosphate + H(+)</text>
        <dbReference type="Rhea" id="RHEA:13065"/>
        <dbReference type="ChEBI" id="CHEBI:15377"/>
        <dbReference type="ChEBI" id="CHEBI:15378"/>
        <dbReference type="ChEBI" id="CHEBI:30616"/>
        <dbReference type="ChEBI" id="CHEBI:43474"/>
        <dbReference type="ChEBI" id="CHEBI:456216"/>
    </reaction>
</comment>
<dbReference type="HAMAP" id="MF_00848">
    <property type="entry name" value="Uup"/>
    <property type="match status" value="1"/>
</dbReference>
<dbReference type="GO" id="GO:0006281">
    <property type="term" value="P:DNA repair"/>
    <property type="evidence" value="ECO:0007669"/>
    <property type="project" value="UniProtKB-KW"/>
</dbReference>
<dbReference type="PANTHER" id="PTHR42855:SF1">
    <property type="entry name" value="ABC TRANSPORTER DOMAIN-CONTAINING PROTEIN"/>
    <property type="match status" value="1"/>
</dbReference>
<dbReference type="GO" id="GO:0005737">
    <property type="term" value="C:cytoplasm"/>
    <property type="evidence" value="ECO:0007669"/>
    <property type="project" value="UniProtKB-SubCell"/>
</dbReference>
<proteinExistence type="inferred from homology"/>
<evidence type="ECO:0000259" key="13">
    <source>
        <dbReference type="PROSITE" id="PS50893"/>
    </source>
</evidence>
<evidence type="ECO:0000256" key="8">
    <source>
        <dbReference type="ARBA" id="ARBA00023204"/>
    </source>
</evidence>
<dbReference type="PROSITE" id="PS50893">
    <property type="entry name" value="ABC_TRANSPORTER_2"/>
    <property type="match status" value="2"/>
</dbReference>
<feature type="region of interest" description="Disordered" evidence="12">
    <location>
        <begin position="530"/>
        <end position="561"/>
    </location>
</feature>
<dbReference type="InterPro" id="IPR003593">
    <property type="entry name" value="AAA+_ATPase"/>
</dbReference>
<dbReference type="FunFam" id="3.40.50.300:FF:000309">
    <property type="entry name" value="ABC transporter ATP-binding protein"/>
    <property type="match status" value="1"/>
</dbReference>
<dbReference type="OrthoDB" id="9808609at2"/>
<dbReference type="KEGG" id="ttp:E6P07_05050"/>
<dbReference type="Gene3D" id="3.40.50.300">
    <property type="entry name" value="P-loop containing nucleotide triphosphate hydrolases"/>
    <property type="match status" value="2"/>
</dbReference>
<evidence type="ECO:0000313" key="15">
    <source>
        <dbReference type="Proteomes" id="UP000426424"/>
    </source>
</evidence>
<dbReference type="Proteomes" id="UP000426424">
    <property type="component" value="Chromosome"/>
</dbReference>
<keyword evidence="15" id="KW-1185">Reference proteome</keyword>
<gene>
    <name evidence="11" type="primary">uup</name>
    <name evidence="14" type="ORF">E6P07_05050</name>
</gene>
<dbReference type="Pfam" id="PF16326">
    <property type="entry name" value="ABC_tran_CTD"/>
    <property type="match status" value="1"/>
</dbReference>
<feature type="domain" description="ABC transporter" evidence="13">
    <location>
        <begin position="4"/>
        <end position="253"/>
    </location>
</feature>
<dbReference type="GO" id="GO:0016887">
    <property type="term" value="F:ATP hydrolysis activity"/>
    <property type="evidence" value="ECO:0007669"/>
    <property type="project" value="UniProtKB-UniRule"/>
</dbReference>
<dbReference type="InterPro" id="IPR043686">
    <property type="entry name" value="Uup"/>
</dbReference>
<dbReference type="InterPro" id="IPR032781">
    <property type="entry name" value="ABC_tran_Xtn"/>
</dbReference>
<evidence type="ECO:0000256" key="5">
    <source>
        <dbReference type="ARBA" id="ARBA00022801"/>
    </source>
</evidence>
<dbReference type="Gene3D" id="1.10.287.380">
    <property type="entry name" value="Valyl-tRNA synthetase, C-terminal domain"/>
    <property type="match status" value="1"/>
</dbReference>
<keyword evidence="5 11" id="KW-0378">Hydrolase</keyword>
<organism evidence="14 15">
    <name type="scientific">Thermochromatium tepidum ATCC 43061</name>
    <dbReference type="NCBI Taxonomy" id="316276"/>
    <lineage>
        <taxon>Bacteria</taxon>
        <taxon>Pseudomonadati</taxon>
        <taxon>Pseudomonadota</taxon>
        <taxon>Gammaproteobacteria</taxon>
        <taxon>Chromatiales</taxon>
        <taxon>Chromatiaceae</taxon>
        <taxon>Thermochromatium</taxon>
    </lineage>
</organism>
<dbReference type="InterPro" id="IPR017871">
    <property type="entry name" value="ABC_transporter-like_CS"/>
</dbReference>
<evidence type="ECO:0000256" key="11">
    <source>
        <dbReference type="HAMAP-Rule" id="MF_00848"/>
    </source>
</evidence>
<comment type="function">
    <text evidence="11">Probably plays a role in ribosome assembly or function. May be involved in resolution of branched DNA intermediates that result from template switching in postreplication gaps. Binds DNA and has ATPase activity.</text>
</comment>
<keyword evidence="4 11" id="KW-0227">DNA damage</keyword>
<dbReference type="Pfam" id="PF12848">
    <property type="entry name" value="ABC_tran_Xtn"/>
    <property type="match status" value="1"/>
</dbReference>
<accession>A0A6I6E3S4</accession>
<dbReference type="InterPro" id="IPR032524">
    <property type="entry name" value="ABC_tran_C"/>
</dbReference>
<keyword evidence="7 11" id="KW-0238">DNA-binding</keyword>
<dbReference type="FunFam" id="3.40.50.300:FF:000011">
    <property type="entry name" value="Putative ABC transporter ATP-binding component"/>
    <property type="match status" value="1"/>
</dbReference>
<protein>
    <recommendedName>
        <fullName evidence="11">ATP-binding protein Uup</fullName>
        <ecNumber evidence="11">3.6.1.-</ecNumber>
    </recommendedName>
</protein>
<evidence type="ECO:0000256" key="10">
    <source>
        <dbReference type="ARBA" id="ARBA00061478"/>
    </source>
</evidence>